<reference evidence="1" key="1">
    <citation type="journal article" date="2014" name="Front. Microbiol.">
        <title>High frequency of phylogenetically diverse reductive dehalogenase-homologous genes in deep subseafloor sedimentary metagenomes.</title>
        <authorList>
            <person name="Kawai M."/>
            <person name="Futagami T."/>
            <person name="Toyoda A."/>
            <person name="Takaki Y."/>
            <person name="Nishi S."/>
            <person name="Hori S."/>
            <person name="Arai W."/>
            <person name="Tsubouchi T."/>
            <person name="Morono Y."/>
            <person name="Uchiyama I."/>
            <person name="Ito T."/>
            <person name="Fujiyama A."/>
            <person name="Inagaki F."/>
            <person name="Takami H."/>
        </authorList>
    </citation>
    <scope>NUCLEOTIDE SEQUENCE</scope>
    <source>
        <strain evidence="1">Expedition CK06-06</strain>
    </source>
</reference>
<comment type="caution">
    <text evidence="1">The sequence shown here is derived from an EMBL/GenBank/DDBJ whole genome shotgun (WGS) entry which is preliminary data.</text>
</comment>
<feature type="non-terminal residue" evidence="1">
    <location>
        <position position="42"/>
    </location>
</feature>
<evidence type="ECO:0000313" key="1">
    <source>
        <dbReference type="EMBL" id="GAG77872.1"/>
    </source>
</evidence>
<accession>X1B9A3</accession>
<dbReference type="AlphaFoldDB" id="X1B9A3"/>
<organism evidence="1">
    <name type="scientific">marine sediment metagenome</name>
    <dbReference type="NCBI Taxonomy" id="412755"/>
    <lineage>
        <taxon>unclassified sequences</taxon>
        <taxon>metagenomes</taxon>
        <taxon>ecological metagenomes</taxon>
    </lineage>
</organism>
<proteinExistence type="predicted"/>
<sequence length="42" mass="4642">MLSETPNILDAPGRPKTILRHDVDVSLEKALKIAEIENSLDV</sequence>
<gene>
    <name evidence="1" type="ORF">S01H4_25562</name>
</gene>
<dbReference type="EMBL" id="BART01012183">
    <property type="protein sequence ID" value="GAG77872.1"/>
    <property type="molecule type" value="Genomic_DNA"/>
</dbReference>
<name>X1B9A3_9ZZZZ</name>
<protein>
    <submittedName>
        <fullName evidence="1">Uncharacterized protein</fullName>
    </submittedName>
</protein>